<evidence type="ECO:0000313" key="2">
    <source>
        <dbReference type="EMBL" id="GIQ91067.1"/>
    </source>
</evidence>
<protein>
    <submittedName>
        <fullName evidence="2">Uncharacterized protein</fullName>
    </submittedName>
</protein>
<comment type="caution">
    <text evidence="2">The sequence shown here is derived from an EMBL/GenBank/DDBJ whole genome shotgun (WGS) entry which is preliminary data.</text>
</comment>
<accession>A0A9K3D9F7</accession>
<evidence type="ECO:0000313" key="3">
    <source>
        <dbReference type="Proteomes" id="UP000265618"/>
    </source>
</evidence>
<reference evidence="2 3" key="1">
    <citation type="journal article" date="2018" name="PLoS ONE">
        <title>The draft genome of Kipferlia bialata reveals reductive genome evolution in fornicate parasites.</title>
        <authorList>
            <person name="Tanifuji G."/>
            <person name="Takabayashi S."/>
            <person name="Kume K."/>
            <person name="Takagi M."/>
            <person name="Nakayama T."/>
            <person name="Kamikawa R."/>
            <person name="Inagaki Y."/>
            <person name="Hashimoto T."/>
        </authorList>
    </citation>
    <scope>NUCLEOTIDE SEQUENCE [LARGE SCALE GENOMIC DNA]</scope>
    <source>
        <strain evidence="2">NY0173</strain>
    </source>
</reference>
<evidence type="ECO:0000256" key="1">
    <source>
        <dbReference type="SAM" id="MobiDB-lite"/>
    </source>
</evidence>
<gene>
    <name evidence="2" type="ORF">KIPB_014139</name>
</gene>
<dbReference type="AlphaFoldDB" id="A0A9K3D9F7"/>
<sequence length="95" mass="10134">MPVVRKVAKRNTGPMPAARAAQPAVRTNQTAVKSAAQPPVRMSLAAVPAGQQCQQVRVLSRGEGAEPVVRVASPVPVPTPPKRMFPECTWTKRAL</sequence>
<feature type="region of interest" description="Disordered" evidence="1">
    <location>
        <begin position="1"/>
        <end position="29"/>
    </location>
</feature>
<organism evidence="2 3">
    <name type="scientific">Kipferlia bialata</name>
    <dbReference type="NCBI Taxonomy" id="797122"/>
    <lineage>
        <taxon>Eukaryota</taxon>
        <taxon>Metamonada</taxon>
        <taxon>Carpediemonas-like organisms</taxon>
        <taxon>Kipferlia</taxon>
    </lineage>
</organism>
<proteinExistence type="predicted"/>
<keyword evidence="3" id="KW-1185">Reference proteome</keyword>
<name>A0A9K3D9F7_9EUKA</name>
<dbReference type="EMBL" id="BDIP01007094">
    <property type="protein sequence ID" value="GIQ91067.1"/>
    <property type="molecule type" value="Genomic_DNA"/>
</dbReference>
<dbReference type="Proteomes" id="UP000265618">
    <property type="component" value="Unassembled WGS sequence"/>
</dbReference>